<dbReference type="CTD" id="20202800"/>
<dbReference type="KEGG" id="hro:HELRODRAFT_169368"/>
<dbReference type="InParanoid" id="T1F1V0"/>
<dbReference type="EnsemblMetazoa" id="HelroT169368">
    <property type="protein sequence ID" value="HelroP169368"/>
    <property type="gene ID" value="HelroG169368"/>
</dbReference>
<dbReference type="EMBL" id="AMQM01003274">
    <property type="status" value="NOT_ANNOTATED_CDS"/>
    <property type="molecule type" value="Genomic_DNA"/>
</dbReference>
<evidence type="ECO:0000313" key="2">
    <source>
        <dbReference type="EMBL" id="ESO08509.1"/>
    </source>
</evidence>
<protein>
    <submittedName>
        <fullName evidence="2 3">Uncharacterized protein</fullName>
    </submittedName>
</protein>
<dbReference type="EMBL" id="AMQM01003275">
    <property type="status" value="NOT_ANNOTATED_CDS"/>
    <property type="molecule type" value="Genomic_DNA"/>
</dbReference>
<dbReference type="EMBL" id="KB096080">
    <property type="protein sequence ID" value="ESO08509.1"/>
    <property type="molecule type" value="Genomic_DNA"/>
</dbReference>
<keyword evidence="4" id="KW-1185">Reference proteome</keyword>
<dbReference type="AlphaFoldDB" id="T1F1V0"/>
<accession>T1F1V0</accession>
<dbReference type="RefSeq" id="XP_009013439.1">
    <property type="nucleotide sequence ID" value="XM_009015191.1"/>
</dbReference>
<gene>
    <name evidence="3" type="primary">20202800</name>
    <name evidence="2" type="ORF">HELRODRAFT_169368</name>
</gene>
<sequence length="101" mass="11419">MLALSLKSFKSATGYNVQFSFSLVGRRGLLFLVAHRIRHLQNYNVIVNVILNNVCHFLHQYVGFTNEISRQTNSRTNYDIESETVGTSGTRIENEDVEPAG</sequence>
<feature type="region of interest" description="Disordered" evidence="1">
    <location>
        <begin position="75"/>
        <end position="101"/>
    </location>
</feature>
<reference evidence="2 4" key="2">
    <citation type="journal article" date="2013" name="Nature">
        <title>Insights into bilaterian evolution from three spiralian genomes.</title>
        <authorList>
            <person name="Simakov O."/>
            <person name="Marletaz F."/>
            <person name="Cho S.J."/>
            <person name="Edsinger-Gonzales E."/>
            <person name="Havlak P."/>
            <person name="Hellsten U."/>
            <person name="Kuo D.H."/>
            <person name="Larsson T."/>
            <person name="Lv J."/>
            <person name="Arendt D."/>
            <person name="Savage R."/>
            <person name="Osoegawa K."/>
            <person name="de Jong P."/>
            <person name="Grimwood J."/>
            <person name="Chapman J.A."/>
            <person name="Shapiro H."/>
            <person name="Aerts A."/>
            <person name="Otillar R.P."/>
            <person name="Terry A.Y."/>
            <person name="Boore J.L."/>
            <person name="Grigoriev I.V."/>
            <person name="Lindberg D.R."/>
            <person name="Seaver E.C."/>
            <person name="Weisblat D.A."/>
            <person name="Putnam N.H."/>
            <person name="Rokhsar D.S."/>
        </authorList>
    </citation>
    <scope>NUCLEOTIDE SEQUENCE</scope>
</reference>
<evidence type="ECO:0000313" key="4">
    <source>
        <dbReference type="Proteomes" id="UP000015101"/>
    </source>
</evidence>
<proteinExistence type="predicted"/>
<dbReference type="EMBL" id="AMQM01003276">
    <property type="status" value="NOT_ANNOTATED_CDS"/>
    <property type="molecule type" value="Genomic_DNA"/>
</dbReference>
<dbReference type="GeneID" id="20202800"/>
<dbReference type="Proteomes" id="UP000015101">
    <property type="component" value="Unassembled WGS sequence"/>
</dbReference>
<evidence type="ECO:0000256" key="1">
    <source>
        <dbReference type="SAM" id="MobiDB-lite"/>
    </source>
</evidence>
<evidence type="ECO:0000313" key="3">
    <source>
        <dbReference type="EnsemblMetazoa" id="HelroP169368"/>
    </source>
</evidence>
<organism evidence="3 4">
    <name type="scientific">Helobdella robusta</name>
    <name type="common">Californian leech</name>
    <dbReference type="NCBI Taxonomy" id="6412"/>
    <lineage>
        <taxon>Eukaryota</taxon>
        <taxon>Metazoa</taxon>
        <taxon>Spiralia</taxon>
        <taxon>Lophotrochozoa</taxon>
        <taxon>Annelida</taxon>
        <taxon>Clitellata</taxon>
        <taxon>Hirudinea</taxon>
        <taxon>Rhynchobdellida</taxon>
        <taxon>Glossiphoniidae</taxon>
        <taxon>Helobdella</taxon>
    </lineage>
</organism>
<feature type="compositionally biased region" description="Polar residues" evidence="1">
    <location>
        <begin position="75"/>
        <end position="91"/>
    </location>
</feature>
<dbReference type="HOGENOM" id="CLU_2294649_0_0_1"/>
<reference evidence="3" key="3">
    <citation type="submission" date="2015-06" db="UniProtKB">
        <authorList>
            <consortium name="EnsemblMetazoa"/>
        </authorList>
    </citation>
    <scope>IDENTIFICATION</scope>
</reference>
<name>T1F1V0_HELRO</name>
<reference evidence="4" key="1">
    <citation type="submission" date="2012-12" db="EMBL/GenBank/DDBJ databases">
        <authorList>
            <person name="Hellsten U."/>
            <person name="Grimwood J."/>
            <person name="Chapman J.A."/>
            <person name="Shapiro H."/>
            <person name="Aerts A."/>
            <person name="Otillar R.P."/>
            <person name="Terry A.Y."/>
            <person name="Boore J.L."/>
            <person name="Simakov O."/>
            <person name="Marletaz F."/>
            <person name="Cho S.-J."/>
            <person name="Edsinger-Gonzales E."/>
            <person name="Havlak P."/>
            <person name="Kuo D.-H."/>
            <person name="Larsson T."/>
            <person name="Lv J."/>
            <person name="Arendt D."/>
            <person name="Savage R."/>
            <person name="Osoegawa K."/>
            <person name="de Jong P."/>
            <person name="Lindberg D.R."/>
            <person name="Seaver E.C."/>
            <person name="Weisblat D.A."/>
            <person name="Putnam N.H."/>
            <person name="Grigoriev I.V."/>
            <person name="Rokhsar D.S."/>
        </authorList>
    </citation>
    <scope>NUCLEOTIDE SEQUENCE</scope>
</reference>